<evidence type="ECO:0000256" key="1">
    <source>
        <dbReference type="ARBA" id="ARBA00001182"/>
    </source>
</evidence>
<keyword evidence="7" id="KW-0256">Endoplasmic reticulum</keyword>
<evidence type="ECO:0000313" key="16">
    <source>
        <dbReference type="Proteomes" id="UP000075901"/>
    </source>
</evidence>
<dbReference type="InterPro" id="IPR017937">
    <property type="entry name" value="Thioredoxin_CS"/>
</dbReference>
<evidence type="ECO:0000313" key="15">
    <source>
        <dbReference type="EnsemblMetazoa" id="AMAM021167-PA"/>
    </source>
</evidence>
<name>A0A182T7F7_9DIPT</name>
<accession>A0A182T7F7</accession>
<evidence type="ECO:0000256" key="11">
    <source>
        <dbReference type="ARBA" id="ARBA00067226"/>
    </source>
</evidence>
<evidence type="ECO:0000256" key="4">
    <source>
        <dbReference type="ARBA" id="ARBA00012723"/>
    </source>
</evidence>
<evidence type="ECO:0000256" key="8">
    <source>
        <dbReference type="ARBA" id="ARBA00023157"/>
    </source>
</evidence>
<feature type="domain" description="Thioredoxin" evidence="14">
    <location>
        <begin position="155"/>
        <end position="272"/>
    </location>
</feature>
<evidence type="ECO:0000256" key="7">
    <source>
        <dbReference type="ARBA" id="ARBA00022824"/>
    </source>
</evidence>
<dbReference type="SUPFAM" id="SSF52833">
    <property type="entry name" value="Thioredoxin-like"/>
    <property type="match status" value="2"/>
</dbReference>
<dbReference type="PANTHER" id="PTHR45815:SF3">
    <property type="entry name" value="PROTEIN DISULFIDE-ISOMERASE A6"/>
    <property type="match status" value="1"/>
</dbReference>
<dbReference type="FunFam" id="3.40.30.10:FF:000050">
    <property type="entry name" value="protein disulfide-isomerase A6 isoform X1"/>
    <property type="match status" value="1"/>
</dbReference>
<comment type="similarity">
    <text evidence="3 12">Belongs to the protein disulfide isomerase family.</text>
</comment>
<evidence type="ECO:0000256" key="10">
    <source>
        <dbReference type="ARBA" id="ARBA00023284"/>
    </source>
</evidence>
<proteinExistence type="inferred from homology"/>
<dbReference type="GO" id="GO:0034976">
    <property type="term" value="P:response to endoplasmic reticulum stress"/>
    <property type="evidence" value="ECO:0007669"/>
    <property type="project" value="TreeGrafter"/>
</dbReference>
<evidence type="ECO:0000256" key="2">
    <source>
        <dbReference type="ARBA" id="ARBA00004319"/>
    </source>
</evidence>
<dbReference type="InterPro" id="IPR013766">
    <property type="entry name" value="Thioredoxin_domain"/>
</dbReference>
<evidence type="ECO:0000259" key="14">
    <source>
        <dbReference type="PROSITE" id="PS51352"/>
    </source>
</evidence>
<dbReference type="EC" id="5.3.4.1" evidence="4"/>
<dbReference type="InterPro" id="IPR036249">
    <property type="entry name" value="Thioredoxin-like_sf"/>
</dbReference>
<protein>
    <recommendedName>
        <fullName evidence="11">Protein disulfide-isomerase A6 homolog</fullName>
        <ecNumber evidence="4">5.3.4.1</ecNumber>
    </recommendedName>
</protein>
<reference evidence="16" key="1">
    <citation type="submission" date="2013-09" db="EMBL/GenBank/DDBJ databases">
        <title>The Genome Sequence of Anopheles maculatus species B.</title>
        <authorList>
            <consortium name="The Broad Institute Genomics Platform"/>
            <person name="Neafsey D.E."/>
            <person name="Besansky N."/>
            <person name="Howell P."/>
            <person name="Walton C."/>
            <person name="Young S.K."/>
            <person name="Zeng Q."/>
            <person name="Gargeya S."/>
            <person name="Fitzgerald M."/>
            <person name="Haas B."/>
            <person name="Abouelleil A."/>
            <person name="Allen A.W."/>
            <person name="Alvarado L."/>
            <person name="Arachchi H.M."/>
            <person name="Berlin A.M."/>
            <person name="Chapman S.B."/>
            <person name="Gainer-Dewar J."/>
            <person name="Goldberg J."/>
            <person name="Griggs A."/>
            <person name="Gujja S."/>
            <person name="Hansen M."/>
            <person name="Howarth C."/>
            <person name="Imamovic A."/>
            <person name="Ireland A."/>
            <person name="Larimer J."/>
            <person name="McCowan C."/>
            <person name="Murphy C."/>
            <person name="Pearson M."/>
            <person name="Poon T.W."/>
            <person name="Priest M."/>
            <person name="Roberts A."/>
            <person name="Saif S."/>
            <person name="Shea T."/>
            <person name="Sisk P."/>
            <person name="Sykes S."/>
            <person name="Wortman J."/>
            <person name="Nusbaum C."/>
            <person name="Birren B."/>
        </authorList>
    </citation>
    <scope>NUCLEOTIDE SEQUENCE [LARGE SCALE GENOMIC DNA]</scope>
    <source>
        <strain evidence="16">maculatus3</strain>
    </source>
</reference>
<dbReference type="GO" id="GO:0015035">
    <property type="term" value="F:protein-disulfide reductase activity"/>
    <property type="evidence" value="ECO:0007669"/>
    <property type="project" value="TreeGrafter"/>
</dbReference>
<evidence type="ECO:0000256" key="5">
    <source>
        <dbReference type="ARBA" id="ARBA00022729"/>
    </source>
</evidence>
<dbReference type="NCBIfam" id="TIGR01126">
    <property type="entry name" value="pdi_dom"/>
    <property type="match status" value="1"/>
</dbReference>
<dbReference type="AlphaFoldDB" id="A0A182T7F7"/>
<evidence type="ECO:0000256" key="13">
    <source>
        <dbReference type="SAM" id="SignalP"/>
    </source>
</evidence>
<keyword evidence="6" id="KW-0677">Repeat</keyword>
<dbReference type="PANTHER" id="PTHR45815">
    <property type="entry name" value="PROTEIN DISULFIDE-ISOMERASE A6"/>
    <property type="match status" value="1"/>
</dbReference>
<dbReference type="VEuPathDB" id="VectorBase:AMAM021167"/>
<dbReference type="Proteomes" id="UP000075901">
    <property type="component" value="Unassembled WGS sequence"/>
</dbReference>
<keyword evidence="8" id="KW-1015">Disulfide bond</keyword>
<dbReference type="PROSITE" id="PS51352">
    <property type="entry name" value="THIOREDOXIN_2"/>
    <property type="match status" value="2"/>
</dbReference>
<dbReference type="GO" id="GO:0003756">
    <property type="term" value="F:protein disulfide isomerase activity"/>
    <property type="evidence" value="ECO:0007669"/>
    <property type="project" value="UniProtKB-EC"/>
</dbReference>
<keyword evidence="10" id="KW-0676">Redox-active center</keyword>
<comment type="catalytic activity">
    <reaction evidence="1">
        <text>Catalyzes the rearrangement of -S-S- bonds in proteins.</text>
        <dbReference type="EC" id="5.3.4.1"/>
    </reaction>
</comment>
<keyword evidence="9" id="KW-0413">Isomerase</keyword>
<feature type="signal peptide" evidence="13">
    <location>
        <begin position="1"/>
        <end position="22"/>
    </location>
</feature>
<dbReference type="GO" id="GO:0005788">
    <property type="term" value="C:endoplasmic reticulum lumen"/>
    <property type="evidence" value="ECO:0007669"/>
    <property type="project" value="UniProtKB-SubCell"/>
</dbReference>
<keyword evidence="16" id="KW-1185">Reference proteome</keyword>
<dbReference type="CDD" id="cd03001">
    <property type="entry name" value="PDI_a_P5"/>
    <property type="match status" value="2"/>
</dbReference>
<dbReference type="Pfam" id="PF00085">
    <property type="entry name" value="Thioredoxin"/>
    <property type="match status" value="2"/>
</dbReference>
<keyword evidence="5 13" id="KW-0732">Signal</keyword>
<dbReference type="EnsemblMetazoa" id="AMAM021167-RA">
    <property type="protein sequence ID" value="AMAM021167-PA"/>
    <property type="gene ID" value="AMAM021167"/>
</dbReference>
<evidence type="ECO:0000256" key="3">
    <source>
        <dbReference type="ARBA" id="ARBA00006347"/>
    </source>
</evidence>
<comment type="subcellular location">
    <subcellularLocation>
        <location evidence="2">Endoplasmic reticulum lumen</location>
    </subcellularLocation>
</comment>
<dbReference type="PROSITE" id="PS00194">
    <property type="entry name" value="THIOREDOXIN_1"/>
    <property type="match status" value="1"/>
</dbReference>
<evidence type="ECO:0000256" key="9">
    <source>
        <dbReference type="ARBA" id="ARBA00023235"/>
    </source>
</evidence>
<feature type="domain" description="Thioredoxin" evidence="14">
    <location>
        <begin position="21"/>
        <end position="136"/>
    </location>
</feature>
<dbReference type="InterPro" id="IPR005788">
    <property type="entry name" value="PDI_thioredoxin-like_dom"/>
</dbReference>
<evidence type="ECO:0000256" key="6">
    <source>
        <dbReference type="ARBA" id="ARBA00022737"/>
    </source>
</evidence>
<evidence type="ECO:0000256" key="12">
    <source>
        <dbReference type="RuleBase" id="RU004208"/>
    </source>
</evidence>
<dbReference type="Gene3D" id="3.40.30.10">
    <property type="entry name" value="Glutaredoxin"/>
    <property type="match status" value="2"/>
</dbReference>
<dbReference type="FunFam" id="3.40.30.10:FF:000032">
    <property type="entry name" value="Protein disulfide-isomerase A6 homolog"/>
    <property type="match status" value="1"/>
</dbReference>
<dbReference type="PRINTS" id="PR00421">
    <property type="entry name" value="THIOREDOXIN"/>
</dbReference>
<feature type="chain" id="PRO_5008136525" description="Protein disulfide-isomerase A6 homolog" evidence="13">
    <location>
        <begin position="23"/>
        <end position="325"/>
    </location>
</feature>
<organism evidence="15 16">
    <name type="scientific">Anopheles maculatus</name>
    <dbReference type="NCBI Taxonomy" id="74869"/>
    <lineage>
        <taxon>Eukaryota</taxon>
        <taxon>Metazoa</taxon>
        <taxon>Ecdysozoa</taxon>
        <taxon>Arthropoda</taxon>
        <taxon>Hexapoda</taxon>
        <taxon>Insecta</taxon>
        <taxon>Pterygota</taxon>
        <taxon>Neoptera</taxon>
        <taxon>Endopterygota</taxon>
        <taxon>Diptera</taxon>
        <taxon>Nematocera</taxon>
        <taxon>Culicoidea</taxon>
        <taxon>Culicidae</taxon>
        <taxon>Anophelinae</taxon>
        <taxon>Anopheles</taxon>
        <taxon>Anopheles maculatus group</taxon>
    </lineage>
</organism>
<sequence length="325" mass="35157">MIPRTVGALVAICFAIVGSTQALYSSSDDVVALTTANFDRTVVKSDEVWVVEFYAPFCGHCRNLVPEYKKAATALKGVIKVGGINCEEEQGLCGQYGVRGYPTIKIFGANKRSPTDYNGQRTAKDIAEAALAEAKKKIKNVLGGGSSSSGGSEGGSGGSKDDVIELTDANFDKLVLQSEEPWLVEFYAPWCGHCKNLAPHWAKAATELKGKVKLGALDATVHQQKMSEYGVQGFPTIKYFPAGTKDRNSAEDYNGGRTASDIVNWAADKYTEDIPSPEIVQLTSEQVARDTCEKKPLCVVSVLPHILDCNAECRNRYLQILQTMG</sequence>
<reference evidence="15" key="2">
    <citation type="submission" date="2020-05" db="UniProtKB">
        <authorList>
            <consortium name="EnsemblMetazoa"/>
        </authorList>
    </citation>
    <scope>IDENTIFICATION</scope>
    <source>
        <strain evidence="15">maculatus3</strain>
    </source>
</reference>